<dbReference type="GO" id="GO:0005739">
    <property type="term" value="C:mitochondrion"/>
    <property type="evidence" value="ECO:0007669"/>
    <property type="project" value="TreeGrafter"/>
</dbReference>
<sequence>MLLPPRCIAAARNAAHLNHTFYRHIAAVRNVAFRNAAQLTHTSSRLLSWPARVADPHSRLQAYISTSPNPVLNLSIEHFLFQTSPPGSRILFLYTNSPSIILGRNQNPWSEVNLSLLSAAPRGPQTEPPDLGAVALVRRRSGGGTVFHDGGNVNWSVICDLGEFTRDKHAEMVVRALRELGVERARVNERHDIVLDQGATRRQSDTEDTHRTPWTDPDAPPPLKVSGSAYKLARNRALHHGTALLGSPNLHVIPDYLHSPAKGLITSKGVASVSSPVGNIGVENGAFEDAVRDEFLRMYAADVEAEVVGEQMLEVPEVKKGYVELKSPEWTYLQTPQFTFSTPVLERIASGQLREGAFTMSVRYGVITSISLEGLPGTLELANFADRRLHEVQSWKDFLHGLDLEVPVSHGHVSLPSFLTSAFPPTSMCI</sequence>
<dbReference type="SUPFAM" id="SSF55681">
    <property type="entry name" value="Class II aaRS and biotin synthetases"/>
    <property type="match status" value="1"/>
</dbReference>
<feature type="region of interest" description="Disordered" evidence="5">
    <location>
        <begin position="196"/>
        <end position="223"/>
    </location>
</feature>
<evidence type="ECO:0000313" key="7">
    <source>
        <dbReference type="EMBL" id="KAF2399316.1"/>
    </source>
</evidence>
<gene>
    <name evidence="7" type="ORF">EJ06DRAFT_557769</name>
</gene>
<evidence type="ECO:0000256" key="1">
    <source>
        <dbReference type="ARBA" id="ARBA00003253"/>
    </source>
</evidence>
<comment type="similarity">
    <text evidence="3">Belongs to the LplA family.</text>
</comment>
<evidence type="ECO:0000256" key="3">
    <source>
        <dbReference type="ARBA" id="ARBA00008242"/>
    </source>
</evidence>
<dbReference type="AlphaFoldDB" id="A0A6G1HTX4"/>
<proteinExistence type="inferred from homology"/>
<dbReference type="GO" id="GO:0017118">
    <property type="term" value="F:lipoyltransferase activity"/>
    <property type="evidence" value="ECO:0007669"/>
    <property type="project" value="TreeGrafter"/>
</dbReference>
<dbReference type="PROSITE" id="PS51733">
    <property type="entry name" value="BPL_LPL_CATALYTIC"/>
    <property type="match status" value="1"/>
</dbReference>
<protein>
    <recommendedName>
        <fullName evidence="4">Putative lipoate-protein ligase A</fullName>
    </recommendedName>
</protein>
<dbReference type="Pfam" id="PF21948">
    <property type="entry name" value="LplA-B_cat"/>
    <property type="match status" value="1"/>
</dbReference>
<organism evidence="7 8">
    <name type="scientific">Trichodelitschia bisporula</name>
    <dbReference type="NCBI Taxonomy" id="703511"/>
    <lineage>
        <taxon>Eukaryota</taxon>
        <taxon>Fungi</taxon>
        <taxon>Dikarya</taxon>
        <taxon>Ascomycota</taxon>
        <taxon>Pezizomycotina</taxon>
        <taxon>Dothideomycetes</taxon>
        <taxon>Dothideomycetes incertae sedis</taxon>
        <taxon>Phaeotrichales</taxon>
        <taxon>Phaeotrichaceae</taxon>
        <taxon>Trichodelitschia</taxon>
    </lineage>
</organism>
<name>A0A6G1HTX4_9PEZI</name>
<reference evidence="7" key="1">
    <citation type="journal article" date="2020" name="Stud. Mycol.">
        <title>101 Dothideomycetes genomes: a test case for predicting lifestyles and emergence of pathogens.</title>
        <authorList>
            <person name="Haridas S."/>
            <person name="Albert R."/>
            <person name="Binder M."/>
            <person name="Bloem J."/>
            <person name="Labutti K."/>
            <person name="Salamov A."/>
            <person name="Andreopoulos B."/>
            <person name="Baker S."/>
            <person name="Barry K."/>
            <person name="Bills G."/>
            <person name="Bluhm B."/>
            <person name="Cannon C."/>
            <person name="Castanera R."/>
            <person name="Culley D."/>
            <person name="Daum C."/>
            <person name="Ezra D."/>
            <person name="Gonzalez J."/>
            <person name="Henrissat B."/>
            <person name="Kuo A."/>
            <person name="Liang C."/>
            <person name="Lipzen A."/>
            <person name="Lutzoni F."/>
            <person name="Magnuson J."/>
            <person name="Mondo S."/>
            <person name="Nolan M."/>
            <person name="Ohm R."/>
            <person name="Pangilinan J."/>
            <person name="Park H.-J."/>
            <person name="Ramirez L."/>
            <person name="Alfaro M."/>
            <person name="Sun H."/>
            <person name="Tritt A."/>
            <person name="Yoshinaga Y."/>
            <person name="Zwiers L.-H."/>
            <person name="Turgeon B."/>
            <person name="Goodwin S."/>
            <person name="Spatafora J."/>
            <person name="Crous P."/>
            <person name="Grigoriev I."/>
        </authorList>
    </citation>
    <scope>NUCLEOTIDE SEQUENCE</scope>
    <source>
        <strain evidence="7">CBS 262.69</strain>
    </source>
</reference>
<dbReference type="InterPro" id="IPR004562">
    <property type="entry name" value="LipoylTrfase_LipoateP_Ligase"/>
</dbReference>
<evidence type="ECO:0000313" key="8">
    <source>
        <dbReference type="Proteomes" id="UP000799640"/>
    </source>
</evidence>
<dbReference type="Gene3D" id="3.30.930.10">
    <property type="entry name" value="Bira Bifunctional Protein, Domain 2"/>
    <property type="match status" value="1"/>
</dbReference>
<dbReference type="GO" id="GO:0009249">
    <property type="term" value="P:protein lipoylation"/>
    <property type="evidence" value="ECO:0007669"/>
    <property type="project" value="InterPro"/>
</dbReference>
<dbReference type="OrthoDB" id="201621at2759"/>
<dbReference type="PANTHER" id="PTHR12561">
    <property type="entry name" value="LIPOATE-PROTEIN LIGASE"/>
    <property type="match status" value="1"/>
</dbReference>
<feature type="compositionally biased region" description="Basic and acidic residues" evidence="5">
    <location>
        <begin position="202"/>
        <end position="213"/>
    </location>
</feature>
<evidence type="ECO:0000259" key="6">
    <source>
        <dbReference type="PROSITE" id="PS51733"/>
    </source>
</evidence>
<dbReference type="PANTHER" id="PTHR12561:SF3">
    <property type="entry name" value="LIPOYLTRANSFERASE 1, MITOCHONDRIAL"/>
    <property type="match status" value="1"/>
</dbReference>
<dbReference type="EMBL" id="ML996698">
    <property type="protein sequence ID" value="KAF2399316.1"/>
    <property type="molecule type" value="Genomic_DNA"/>
</dbReference>
<evidence type="ECO:0000256" key="2">
    <source>
        <dbReference type="ARBA" id="ARBA00005085"/>
    </source>
</evidence>
<evidence type="ECO:0000256" key="4">
    <source>
        <dbReference type="ARBA" id="ARBA00015925"/>
    </source>
</evidence>
<dbReference type="CDD" id="cd16443">
    <property type="entry name" value="LplA"/>
    <property type="match status" value="1"/>
</dbReference>
<evidence type="ECO:0000256" key="5">
    <source>
        <dbReference type="SAM" id="MobiDB-lite"/>
    </source>
</evidence>
<dbReference type="Proteomes" id="UP000799640">
    <property type="component" value="Unassembled WGS sequence"/>
</dbReference>
<dbReference type="InterPro" id="IPR045864">
    <property type="entry name" value="aa-tRNA-synth_II/BPL/LPL"/>
</dbReference>
<accession>A0A6G1HTX4</accession>
<dbReference type="UniPathway" id="UPA00537">
    <property type="reaction ID" value="UER00595"/>
</dbReference>
<comment type="function">
    <text evidence="1">Catalyzes both the ATP-dependent activation of exogenously supplied lipoate to lipoyl-AMP and the transfer of the activated lipoyl onto the lipoyl domains of lipoate-dependent enzymes.</text>
</comment>
<comment type="pathway">
    <text evidence="2">Protein modification; protein lipoylation via exogenous pathway; protein N(6)-(lipoyl)lysine from lipoate: step 2/2.</text>
</comment>
<feature type="domain" description="BPL/LPL catalytic" evidence="6">
    <location>
        <begin position="85"/>
        <end position="303"/>
    </location>
</feature>
<dbReference type="InterPro" id="IPR004143">
    <property type="entry name" value="BPL_LPL_catalytic"/>
</dbReference>
<keyword evidence="8" id="KW-1185">Reference proteome</keyword>